<evidence type="ECO:0000313" key="3">
    <source>
        <dbReference type="Proteomes" id="UP000051330"/>
    </source>
</evidence>
<proteinExistence type="predicted"/>
<dbReference type="PATRIC" id="fig|1423792.3.peg.203"/>
<comment type="caution">
    <text evidence="2">The sequence shown here is derived from an EMBL/GenBank/DDBJ whole genome shotgun (WGS) entry which is preliminary data.</text>
</comment>
<keyword evidence="1" id="KW-0812">Transmembrane</keyword>
<keyword evidence="1" id="KW-0472">Membrane</keyword>
<dbReference type="Proteomes" id="UP000051330">
    <property type="component" value="Unassembled WGS sequence"/>
</dbReference>
<name>A0A0R1N9K2_9LACO</name>
<evidence type="ECO:0000256" key="1">
    <source>
        <dbReference type="SAM" id="Phobius"/>
    </source>
</evidence>
<sequence length="109" mass="12551">MTIDEMRKGYENEVAYQKHMLRNLGYWFQLCTAVSGIGIVLIYFFHAKNLWLNILGIVLFVIGALGMLLFGYTGWKGQQNIKAVVNDYQKKIDYLHQGARKLHKAKARG</sequence>
<dbReference type="EMBL" id="AZEC01000001">
    <property type="protein sequence ID" value="KRL14549.1"/>
    <property type="molecule type" value="Genomic_DNA"/>
</dbReference>
<protein>
    <submittedName>
        <fullName evidence="2">LevX protein</fullName>
    </submittedName>
</protein>
<dbReference type="STRING" id="1423792.FD09_GL000199"/>
<keyword evidence="1" id="KW-1133">Transmembrane helix</keyword>
<dbReference type="AlphaFoldDB" id="A0A0R1N9K2"/>
<dbReference type="RefSeq" id="WP_057817351.1">
    <property type="nucleotide sequence ID" value="NZ_AZEC01000001.1"/>
</dbReference>
<evidence type="ECO:0000313" key="2">
    <source>
        <dbReference type="EMBL" id="KRL14549.1"/>
    </source>
</evidence>
<organism evidence="2 3">
    <name type="scientific">Schleiferilactobacillus perolens DSM 12744</name>
    <dbReference type="NCBI Taxonomy" id="1423792"/>
    <lineage>
        <taxon>Bacteria</taxon>
        <taxon>Bacillati</taxon>
        <taxon>Bacillota</taxon>
        <taxon>Bacilli</taxon>
        <taxon>Lactobacillales</taxon>
        <taxon>Lactobacillaceae</taxon>
        <taxon>Schleiferilactobacillus</taxon>
    </lineage>
</organism>
<reference evidence="2 3" key="1">
    <citation type="journal article" date="2015" name="Genome Announc.">
        <title>Expanding the biotechnology potential of lactobacilli through comparative genomics of 213 strains and associated genera.</title>
        <authorList>
            <person name="Sun Z."/>
            <person name="Harris H.M."/>
            <person name="McCann A."/>
            <person name="Guo C."/>
            <person name="Argimon S."/>
            <person name="Zhang W."/>
            <person name="Yang X."/>
            <person name="Jeffery I.B."/>
            <person name="Cooney J.C."/>
            <person name="Kagawa T.F."/>
            <person name="Liu W."/>
            <person name="Song Y."/>
            <person name="Salvetti E."/>
            <person name="Wrobel A."/>
            <person name="Rasinkangas P."/>
            <person name="Parkhill J."/>
            <person name="Rea M.C."/>
            <person name="O'Sullivan O."/>
            <person name="Ritari J."/>
            <person name="Douillard F.P."/>
            <person name="Paul Ross R."/>
            <person name="Yang R."/>
            <person name="Briner A.E."/>
            <person name="Felis G.E."/>
            <person name="de Vos W.M."/>
            <person name="Barrangou R."/>
            <person name="Klaenhammer T.R."/>
            <person name="Caufield P.W."/>
            <person name="Cui Y."/>
            <person name="Zhang H."/>
            <person name="O'Toole P.W."/>
        </authorList>
    </citation>
    <scope>NUCLEOTIDE SEQUENCE [LARGE SCALE GENOMIC DNA]</scope>
    <source>
        <strain evidence="2 3">DSM 12744</strain>
    </source>
</reference>
<gene>
    <name evidence="2" type="ORF">FD09_GL000199</name>
</gene>
<dbReference type="OrthoDB" id="2142680at2"/>
<feature type="transmembrane region" description="Helical" evidence="1">
    <location>
        <begin position="26"/>
        <end position="45"/>
    </location>
</feature>
<accession>A0A0R1N9K2</accession>
<keyword evidence="3" id="KW-1185">Reference proteome</keyword>
<feature type="transmembrane region" description="Helical" evidence="1">
    <location>
        <begin position="51"/>
        <end position="72"/>
    </location>
</feature>